<reference evidence="1" key="1">
    <citation type="submission" date="2014-11" db="EMBL/GenBank/DDBJ databases">
        <authorList>
            <person name="Amaro Gonzalez C."/>
        </authorList>
    </citation>
    <scope>NUCLEOTIDE SEQUENCE</scope>
</reference>
<dbReference type="EMBL" id="GBXM01075921">
    <property type="protein sequence ID" value="JAH32656.1"/>
    <property type="molecule type" value="Transcribed_RNA"/>
</dbReference>
<name>A0A0E9RU40_ANGAN</name>
<protein>
    <submittedName>
        <fullName evidence="1">Uncharacterized protein</fullName>
    </submittedName>
</protein>
<sequence length="33" mass="3868">MSQCKINKLMISKLRDQQAYLSIQQNIIMGKEL</sequence>
<accession>A0A0E9RU40</accession>
<organism evidence="1">
    <name type="scientific">Anguilla anguilla</name>
    <name type="common">European freshwater eel</name>
    <name type="synonym">Muraena anguilla</name>
    <dbReference type="NCBI Taxonomy" id="7936"/>
    <lineage>
        <taxon>Eukaryota</taxon>
        <taxon>Metazoa</taxon>
        <taxon>Chordata</taxon>
        <taxon>Craniata</taxon>
        <taxon>Vertebrata</taxon>
        <taxon>Euteleostomi</taxon>
        <taxon>Actinopterygii</taxon>
        <taxon>Neopterygii</taxon>
        <taxon>Teleostei</taxon>
        <taxon>Anguilliformes</taxon>
        <taxon>Anguillidae</taxon>
        <taxon>Anguilla</taxon>
    </lineage>
</organism>
<proteinExistence type="predicted"/>
<evidence type="ECO:0000313" key="1">
    <source>
        <dbReference type="EMBL" id="JAH32656.1"/>
    </source>
</evidence>
<dbReference type="AlphaFoldDB" id="A0A0E9RU40"/>
<reference evidence="1" key="2">
    <citation type="journal article" date="2015" name="Fish Shellfish Immunol.">
        <title>Early steps in the European eel (Anguilla anguilla)-Vibrio vulnificus interaction in the gills: Role of the RtxA13 toxin.</title>
        <authorList>
            <person name="Callol A."/>
            <person name="Pajuelo D."/>
            <person name="Ebbesson L."/>
            <person name="Teles M."/>
            <person name="MacKenzie S."/>
            <person name="Amaro C."/>
        </authorList>
    </citation>
    <scope>NUCLEOTIDE SEQUENCE</scope>
</reference>